<dbReference type="InterPro" id="IPR026064">
    <property type="entry name" value="TdIF1"/>
</dbReference>
<accession>A0A6F9DB46</accession>
<dbReference type="Pfam" id="PF21229">
    <property type="entry name" value="TdIF1_2nd"/>
    <property type="match status" value="1"/>
</dbReference>
<dbReference type="PANTHER" id="PTHR23399:SF2">
    <property type="entry name" value="DEOXYNUCLEOTIDYLTRANSFERASE TERMINAL-INTERACTING PROTEIN 1"/>
    <property type="match status" value="1"/>
</dbReference>
<keyword evidence="11" id="KW-0808">Transferase</keyword>
<evidence type="ECO:0000259" key="10">
    <source>
        <dbReference type="Pfam" id="PF21229"/>
    </source>
</evidence>
<dbReference type="InterPro" id="IPR041384">
    <property type="entry name" value="DNTTIP1_dimer"/>
</dbReference>
<feature type="compositionally biased region" description="Basic and acidic residues" evidence="8">
    <location>
        <begin position="404"/>
        <end position="420"/>
    </location>
</feature>
<proteinExistence type="evidence at transcript level"/>
<dbReference type="GO" id="GO:0005634">
    <property type="term" value="C:nucleus"/>
    <property type="evidence" value="ECO:0007669"/>
    <property type="project" value="UniProtKB-SubCell"/>
</dbReference>
<dbReference type="InterPro" id="IPR049121">
    <property type="entry name" value="TdIF1_C"/>
</dbReference>
<feature type="region of interest" description="Disordered" evidence="8">
    <location>
        <begin position="393"/>
        <end position="442"/>
    </location>
</feature>
<organism evidence="11">
    <name type="scientific">Phallusia mammillata</name>
    <dbReference type="NCBI Taxonomy" id="59560"/>
    <lineage>
        <taxon>Eukaryota</taxon>
        <taxon>Metazoa</taxon>
        <taxon>Chordata</taxon>
        <taxon>Tunicata</taxon>
        <taxon>Ascidiacea</taxon>
        <taxon>Phlebobranchia</taxon>
        <taxon>Ascidiidae</taxon>
        <taxon>Phallusia</taxon>
    </lineage>
</organism>
<dbReference type="Pfam" id="PF18192">
    <property type="entry name" value="DNTTIP1_dimer"/>
    <property type="match status" value="1"/>
</dbReference>
<evidence type="ECO:0000256" key="4">
    <source>
        <dbReference type="ARBA" id="ARBA00023242"/>
    </source>
</evidence>
<dbReference type="GO" id="GO:0003677">
    <property type="term" value="F:DNA binding"/>
    <property type="evidence" value="ECO:0007669"/>
    <property type="project" value="UniProtKB-KW"/>
</dbReference>
<evidence type="ECO:0000313" key="11">
    <source>
        <dbReference type="EMBL" id="CAB3239355.1"/>
    </source>
</evidence>
<comment type="subunit">
    <text evidence="7">Monomer and homodimer. A minor proportion may form homotrimers. Interacts with ZNF541. Interacts with the terminal deoxynucleotidyltransferase DNTT. Interacts with TRERF1. Identified in a histone deacetylase complex that contains DNTTIP1, HDAC1 and MIDEAS; this complex assembles into a tetramer that contains four copies of each protein chain. Component of a histone deacetylase complex containing DNTTIP1, ZNF541, HDAC1 and HDAC2. Identified in a complex with KCTD19, HDAC1, HDAC2 and ZNF541.</text>
</comment>
<sequence length="442" mass="49830">MVDAFVPQGHCSKTFWDQEPHPYNEVVKLCKEPKQPYSIYHLEQPHNIRVKHGHIGASPACRANVSSSMDLLRQVLQPTINCDIVEVFQKYITVFREAAENAKSNMAREPFKSAHVNVDVEEMVFRACQMALDSAKSLFVPKESKEKKQPAGIVTQKTSTTKGSILSFRPPIHSHLMAGKRRAASPDLPWERRLKAESRDMLSRRSLSPIPKKRPRNTTPIPGQRGYGSPHRNPKDAVRKKIEESWDPARLTTETEFVMGTKANRALGLGATRGRIYMKHPDLFKYAGDHEDKKWMVKHNCMAATGGKNTFIMIAEDVLHLFKTEYKDSPGTLSEELQFFKLPDFVLRKMQASMINEKRLRLGGKFAKTGSPTVTPRKEPTVPIVTIKPIKPPLGLSQLASPEITRRLRERTPDVPKPDDSDSESDDIGKHSDGSSSYAETD</sequence>
<comment type="function">
    <text evidence="6">Increases DNTT terminal deoxynucleotidyltransferase activity (in vitro). Also acts as a transcriptional regulator, binding to the consensus sequence 5'-GNTGCATG-3' following an AT-tract. Associates with RAB20 promoter and positively regulates its transcription. Binds DNA and nucleosomes; may recruit HDAC1 complexes to nucleosomes or naked DNA.</text>
</comment>
<comment type="subcellular location">
    <subcellularLocation>
        <location evidence="1">Nucleus</location>
    </subcellularLocation>
</comment>
<feature type="domain" description="TdIF1 C-terminal" evidence="10">
    <location>
        <begin position="254"/>
        <end position="350"/>
    </location>
</feature>
<evidence type="ECO:0000256" key="2">
    <source>
        <dbReference type="ARBA" id="ARBA00017439"/>
    </source>
</evidence>
<evidence type="ECO:0000256" key="7">
    <source>
        <dbReference type="ARBA" id="ARBA00047129"/>
    </source>
</evidence>
<evidence type="ECO:0000256" key="5">
    <source>
        <dbReference type="ARBA" id="ARBA00030157"/>
    </source>
</evidence>
<evidence type="ECO:0000256" key="1">
    <source>
        <dbReference type="ARBA" id="ARBA00004123"/>
    </source>
</evidence>
<evidence type="ECO:0000259" key="9">
    <source>
        <dbReference type="Pfam" id="PF18192"/>
    </source>
</evidence>
<feature type="domain" description="DNTTIP1 dimerisation" evidence="9">
    <location>
        <begin position="67"/>
        <end position="141"/>
    </location>
</feature>
<feature type="region of interest" description="Disordered" evidence="8">
    <location>
        <begin position="177"/>
        <end position="239"/>
    </location>
</feature>
<keyword evidence="4" id="KW-0539">Nucleus</keyword>
<gene>
    <name evidence="11" type="primary">Dnttip1</name>
</gene>
<evidence type="ECO:0000256" key="6">
    <source>
        <dbReference type="ARBA" id="ARBA00045675"/>
    </source>
</evidence>
<dbReference type="AlphaFoldDB" id="A0A6F9DB46"/>
<reference evidence="11" key="1">
    <citation type="submission" date="2020-04" db="EMBL/GenBank/DDBJ databases">
        <authorList>
            <person name="Neveu A P."/>
        </authorList>
    </citation>
    <scope>NUCLEOTIDE SEQUENCE</scope>
    <source>
        <tissue evidence="11">Whole embryo</tissue>
    </source>
</reference>
<evidence type="ECO:0000256" key="8">
    <source>
        <dbReference type="SAM" id="MobiDB-lite"/>
    </source>
</evidence>
<protein>
    <recommendedName>
        <fullName evidence="2">Deoxynucleotidyltransferase terminal-interacting protein 1</fullName>
    </recommendedName>
    <alternativeName>
        <fullName evidence="5">Terminal deoxynucleotidyltransferase-interacting factor 1</fullName>
    </alternativeName>
</protein>
<dbReference type="GO" id="GO:0016740">
    <property type="term" value="F:transferase activity"/>
    <property type="evidence" value="ECO:0007669"/>
    <property type="project" value="UniProtKB-KW"/>
</dbReference>
<name>A0A6F9DB46_9ASCI</name>
<dbReference type="PANTHER" id="PTHR23399">
    <property type="entry name" value="DEOXYNUCLEOTIDYLTRANSFERASE TERMINAL-INTERACTING PROTEIN 1"/>
    <property type="match status" value="1"/>
</dbReference>
<dbReference type="GO" id="GO:0031491">
    <property type="term" value="F:nucleosome binding"/>
    <property type="evidence" value="ECO:0007669"/>
    <property type="project" value="TreeGrafter"/>
</dbReference>
<evidence type="ECO:0000256" key="3">
    <source>
        <dbReference type="ARBA" id="ARBA00023125"/>
    </source>
</evidence>
<dbReference type="EMBL" id="LR784619">
    <property type="protein sequence ID" value="CAB3239355.1"/>
    <property type="molecule type" value="mRNA"/>
</dbReference>
<feature type="compositionally biased region" description="Basic and acidic residues" evidence="8">
    <location>
        <begin position="189"/>
        <end position="203"/>
    </location>
</feature>
<keyword evidence="3" id="KW-0238">DNA-binding</keyword>